<sequence>MKMIKFCLNAEINALSVAYGDCVVCQSHIKKCRKYYGGNVSIELIHNVEQEVGKKGN</sequence>
<proteinExistence type="predicted"/>
<gene>
    <name evidence="1" type="ORF">Glove_469g41</name>
</gene>
<accession>A0A397GMR8</accession>
<comment type="caution">
    <text evidence="1">The sequence shown here is derived from an EMBL/GenBank/DDBJ whole genome shotgun (WGS) entry which is preliminary data.</text>
</comment>
<evidence type="ECO:0000313" key="1">
    <source>
        <dbReference type="EMBL" id="RHZ51817.1"/>
    </source>
</evidence>
<protein>
    <submittedName>
        <fullName evidence="1">Uncharacterized protein</fullName>
    </submittedName>
</protein>
<reference evidence="1 2" key="1">
    <citation type="submission" date="2018-08" db="EMBL/GenBank/DDBJ databases">
        <title>Genome and evolution of the arbuscular mycorrhizal fungus Diversispora epigaea (formerly Glomus versiforme) and its bacterial endosymbionts.</title>
        <authorList>
            <person name="Sun X."/>
            <person name="Fei Z."/>
            <person name="Harrison M."/>
        </authorList>
    </citation>
    <scope>NUCLEOTIDE SEQUENCE [LARGE SCALE GENOMIC DNA]</scope>
    <source>
        <strain evidence="1 2">IT104</strain>
    </source>
</reference>
<keyword evidence="2" id="KW-1185">Reference proteome</keyword>
<dbReference type="AlphaFoldDB" id="A0A397GMR8"/>
<organism evidence="1 2">
    <name type="scientific">Diversispora epigaea</name>
    <dbReference type="NCBI Taxonomy" id="1348612"/>
    <lineage>
        <taxon>Eukaryota</taxon>
        <taxon>Fungi</taxon>
        <taxon>Fungi incertae sedis</taxon>
        <taxon>Mucoromycota</taxon>
        <taxon>Glomeromycotina</taxon>
        <taxon>Glomeromycetes</taxon>
        <taxon>Diversisporales</taxon>
        <taxon>Diversisporaceae</taxon>
        <taxon>Diversispora</taxon>
    </lineage>
</organism>
<dbReference type="EMBL" id="PQFF01000411">
    <property type="protein sequence ID" value="RHZ51817.1"/>
    <property type="molecule type" value="Genomic_DNA"/>
</dbReference>
<evidence type="ECO:0000313" key="2">
    <source>
        <dbReference type="Proteomes" id="UP000266861"/>
    </source>
</evidence>
<dbReference type="Proteomes" id="UP000266861">
    <property type="component" value="Unassembled WGS sequence"/>
</dbReference>
<name>A0A397GMR8_9GLOM</name>